<proteinExistence type="inferred from homology"/>
<comment type="activity regulation">
    <text evidence="8">Uridylyltransferase (UTase) activity is inhibited by glutamine, while glutamine activates uridylyl-removing (UR) activity.</text>
</comment>
<comment type="domain">
    <text evidence="8">Has four distinct domains: an N-terminal nucleotidyltransferase (NT) domain responsible for UTase activity, a central HD domain that encodes UR activity, and two C-terminal ACT domains that seem to have a role in glutamine sensing.</text>
</comment>
<comment type="catalytic activity">
    <reaction evidence="8">
        <text>[protein-PII]-uridylyl-L-tyrosine + H2O = [protein-PII]-L-tyrosine + UMP + H(+)</text>
        <dbReference type="Rhea" id="RHEA:48600"/>
        <dbReference type="Rhea" id="RHEA-COMP:12147"/>
        <dbReference type="Rhea" id="RHEA-COMP:12148"/>
        <dbReference type="ChEBI" id="CHEBI:15377"/>
        <dbReference type="ChEBI" id="CHEBI:15378"/>
        <dbReference type="ChEBI" id="CHEBI:46858"/>
        <dbReference type="ChEBI" id="CHEBI:57865"/>
        <dbReference type="ChEBI" id="CHEBI:90602"/>
    </reaction>
</comment>
<dbReference type="RefSeq" id="WP_377812423.1">
    <property type="nucleotide sequence ID" value="NZ_JBHRSJ010000001.1"/>
</dbReference>
<dbReference type="Pfam" id="PF01909">
    <property type="entry name" value="NTP_transf_2"/>
    <property type="match status" value="1"/>
</dbReference>
<dbReference type="InterPro" id="IPR003607">
    <property type="entry name" value="HD/PDEase_dom"/>
</dbReference>
<dbReference type="CDD" id="cd05401">
    <property type="entry name" value="NT_GlnE_GlnD_like"/>
    <property type="match status" value="1"/>
</dbReference>
<dbReference type="InterPro" id="IPR043519">
    <property type="entry name" value="NT_sf"/>
</dbReference>
<dbReference type="GO" id="GO:0008773">
    <property type="term" value="F:[protein-PII] uridylyltransferase activity"/>
    <property type="evidence" value="ECO:0007669"/>
    <property type="project" value="UniProtKB-EC"/>
</dbReference>
<evidence type="ECO:0000256" key="7">
    <source>
        <dbReference type="ARBA" id="ARBA00047968"/>
    </source>
</evidence>
<dbReference type="Gene3D" id="3.30.460.10">
    <property type="entry name" value="Beta Polymerase, domain 2"/>
    <property type="match status" value="1"/>
</dbReference>
<dbReference type="NCBIfam" id="NF001366">
    <property type="entry name" value="PRK00275.1"/>
    <property type="match status" value="1"/>
</dbReference>
<keyword evidence="5 8" id="KW-0460">Magnesium</keyword>
<evidence type="ECO:0000256" key="3">
    <source>
        <dbReference type="ARBA" id="ARBA00022737"/>
    </source>
</evidence>
<feature type="domain" description="ACT" evidence="9">
    <location>
        <begin position="817"/>
        <end position="897"/>
    </location>
</feature>
<dbReference type="CDD" id="cd04899">
    <property type="entry name" value="ACT_ACR-UUR-like_2"/>
    <property type="match status" value="1"/>
</dbReference>
<dbReference type="Pfam" id="PF01842">
    <property type="entry name" value="ACT"/>
    <property type="match status" value="1"/>
</dbReference>
<evidence type="ECO:0000256" key="2">
    <source>
        <dbReference type="ARBA" id="ARBA00022695"/>
    </source>
</evidence>
<keyword evidence="3" id="KW-0677">Repeat</keyword>
<dbReference type="SUPFAM" id="SSF81593">
    <property type="entry name" value="Nucleotidyltransferase substrate binding subunit/domain"/>
    <property type="match status" value="1"/>
</dbReference>
<dbReference type="Proteomes" id="UP001595457">
    <property type="component" value="Unassembled WGS sequence"/>
</dbReference>
<dbReference type="PROSITE" id="PS51671">
    <property type="entry name" value="ACT"/>
    <property type="match status" value="2"/>
</dbReference>
<protein>
    <recommendedName>
        <fullName evidence="8">Bifunctional uridylyltransferase/uridylyl-removing enzyme</fullName>
        <shortName evidence="8">UTase/UR</shortName>
    </recommendedName>
    <alternativeName>
        <fullName evidence="8">Bifunctional [protein-PII] modification enzyme</fullName>
    </alternativeName>
    <alternativeName>
        <fullName evidence="8">Bifunctional nitrogen sensor protein</fullName>
    </alternativeName>
    <domain>
        <recommendedName>
            <fullName evidence="8">[Protein-PII] uridylyltransferase</fullName>
            <shortName evidence="8">PII uridylyltransferase</shortName>
            <shortName evidence="8">UTase</shortName>
            <ecNumber evidence="8">2.7.7.59</ecNumber>
        </recommendedName>
    </domain>
    <domain>
        <recommendedName>
            <fullName evidence="8">[Protein-PII]-UMP uridylyl-removing enzyme</fullName>
            <shortName evidence="8">UR</shortName>
            <ecNumber evidence="8">3.1.4.-</ecNumber>
        </recommendedName>
    </domain>
</protein>
<dbReference type="SMART" id="SM00471">
    <property type="entry name" value="HDc"/>
    <property type="match status" value="1"/>
</dbReference>
<dbReference type="PROSITE" id="PS51831">
    <property type="entry name" value="HD"/>
    <property type="match status" value="1"/>
</dbReference>
<evidence type="ECO:0000313" key="12">
    <source>
        <dbReference type="Proteomes" id="UP001595457"/>
    </source>
</evidence>
<comment type="function">
    <text evidence="8">Modifies, by uridylylation and deuridylylation, the PII regulatory proteins (GlnB and homologs), in response to the nitrogen status of the cell that GlnD senses through the glutamine level. Under low glutamine levels, catalyzes the conversion of the PII proteins and UTP to PII-UMP and PPi, while under higher glutamine levels, GlnD hydrolyzes PII-UMP to PII and UMP (deuridylylation). Thus, controls uridylylation state and activity of the PII proteins, and plays an important role in the regulation of nitrogen metabolism.</text>
</comment>
<dbReference type="Pfam" id="PF08335">
    <property type="entry name" value="GlnD_UR_UTase"/>
    <property type="match status" value="1"/>
</dbReference>
<keyword evidence="1 8" id="KW-0808">Transferase</keyword>
<dbReference type="PIRSF" id="PIRSF006288">
    <property type="entry name" value="PII_uridyltransf"/>
    <property type="match status" value="1"/>
</dbReference>
<feature type="domain" description="HD" evidence="10">
    <location>
        <begin position="461"/>
        <end position="583"/>
    </location>
</feature>
<keyword evidence="6 8" id="KW-0511">Multifunctional enzyme</keyword>
<dbReference type="InterPro" id="IPR002934">
    <property type="entry name" value="Polymerase_NTP_transf_dom"/>
</dbReference>
<dbReference type="Gene3D" id="1.10.3090.10">
    <property type="entry name" value="cca-adding enzyme, domain 2"/>
    <property type="match status" value="1"/>
</dbReference>
<evidence type="ECO:0000256" key="4">
    <source>
        <dbReference type="ARBA" id="ARBA00022801"/>
    </source>
</evidence>
<sequence>MPQVDPELFDHGQFQAELALKASPIAAFKKAIKHAREVLDERFLSGRDIRRLIEDRAWFVDQILCQAWNRFDWSEDADIALVAVGGYGRGELHPYSDIDLLILLDGDDHETFRESIEGFLTLLWDIGLEVGQSVRSVAECAEEARADLTVITNLMESRTIAGPERLRQRMQEVTSPERMWPSQAFFLAKRDEQKARHARYNDTEYNLEPNVKGSPGGLRDIQTILWIARRQFGTLKLHAMVGQGFLLEGEYALLSESQEFLWKVRYALHMLAGRAEDRLLFDYQRQIAGLLGYQDSDAKLAVERFMQKYYRVVMGIAELTELVSQHFEEVILRSDKADQIEPLNSRFQIHDGYLEACNESVFKRAPFALMEIFVLLAQHPEIKGVRADTIRLLRDHRYLINDEFRNDIRNTSLFIELFKCRQGIHRNLRRMNRYGILGRYLPEFGHIVGQMQHDLFHIYTVDAHTLNVIKQLRKLTWPEMAEKYPLASKLTAKLPKPELIYIAGLYHDIGKGRGGDHSELGATDARAFCERHHLPAWDTELVVWLVRNHLAMSTTAQRKDLSDPQVIFDFARQVVDQTHLDYLYVLTVADINATNPTLWNSWRASLLRQLYTETKQALRRGLEHPVDREEQIRQTQSAALDILVRSGTDPDDAEQLWSQLGDDYFLRHTANDVAWHTEAILQHPVTSSDPLVLIKETTQREFEGATQIFIYAPDQHDFFAVTVAAMDQLNLSIHDARIITSTSQFTLDTYIVLDADGSPIGENPRRIQEIRRGLVEALRNPDDYPTIIQRRVPRQLKHFAFAPQVTIHNDAQRPVTILELTAPDRPGLLARLGKIFLEFDLSLQNAKIGTLGERVEDVFLVTDANNQPLSDPELCIRLQQAIVEQLSDAENHSPQPSQISI</sequence>
<comment type="catalytic activity">
    <reaction evidence="8">
        <text>[protein-PII]-L-tyrosine + UTP = [protein-PII]-uridylyl-L-tyrosine + diphosphate</text>
        <dbReference type="Rhea" id="RHEA:13673"/>
        <dbReference type="Rhea" id="RHEA-COMP:12147"/>
        <dbReference type="Rhea" id="RHEA-COMP:12148"/>
        <dbReference type="ChEBI" id="CHEBI:33019"/>
        <dbReference type="ChEBI" id="CHEBI:46398"/>
        <dbReference type="ChEBI" id="CHEBI:46858"/>
        <dbReference type="ChEBI" id="CHEBI:90602"/>
        <dbReference type="EC" id="2.7.7.59"/>
    </reaction>
</comment>
<evidence type="ECO:0000313" key="11">
    <source>
        <dbReference type="EMBL" id="MFC2970858.1"/>
    </source>
</evidence>
<dbReference type="PANTHER" id="PTHR47320:SF1">
    <property type="entry name" value="BIFUNCTIONAL URIDYLYLTRANSFERASE_URIDYLYL-REMOVING ENZYME"/>
    <property type="match status" value="1"/>
</dbReference>
<keyword evidence="12" id="KW-1185">Reference proteome</keyword>
<dbReference type="HAMAP" id="MF_00277">
    <property type="entry name" value="PII_uridylyl_transf"/>
    <property type="match status" value="1"/>
</dbReference>
<evidence type="ECO:0000256" key="6">
    <source>
        <dbReference type="ARBA" id="ARBA00023268"/>
    </source>
</evidence>
<dbReference type="CDD" id="cd00077">
    <property type="entry name" value="HDc"/>
    <property type="match status" value="1"/>
</dbReference>
<comment type="caution">
    <text evidence="11">The sequence shown here is derived from an EMBL/GenBank/DDBJ whole genome shotgun (WGS) entry which is preliminary data.</text>
</comment>
<comment type="similarity">
    <text evidence="8">Belongs to the GlnD family.</text>
</comment>
<dbReference type="PANTHER" id="PTHR47320">
    <property type="entry name" value="BIFUNCTIONAL URIDYLYLTRANSFERASE/URIDYLYL-REMOVING ENZYME"/>
    <property type="match status" value="1"/>
</dbReference>
<dbReference type="InterPro" id="IPR045865">
    <property type="entry name" value="ACT-like_dom_sf"/>
</dbReference>
<dbReference type="InterPro" id="IPR002912">
    <property type="entry name" value="ACT_dom"/>
</dbReference>
<name>A0ABV7AP57_9GAMM</name>
<keyword evidence="2 8" id="KW-0548">Nucleotidyltransferase</keyword>
<comment type="caution">
    <text evidence="8">Lacks conserved residue(s) required for the propagation of feature annotation.</text>
</comment>
<dbReference type="NCBIfam" id="TIGR01693">
    <property type="entry name" value="UTase_glnD"/>
    <property type="match status" value="1"/>
</dbReference>
<dbReference type="SUPFAM" id="SSF109604">
    <property type="entry name" value="HD-domain/PDEase-like"/>
    <property type="match status" value="1"/>
</dbReference>
<feature type="region of interest" description="Uridylyltransferase" evidence="8">
    <location>
        <begin position="1"/>
        <end position="342"/>
    </location>
</feature>
<evidence type="ECO:0000259" key="9">
    <source>
        <dbReference type="PROSITE" id="PS51671"/>
    </source>
</evidence>
<reference evidence="12" key="1">
    <citation type="journal article" date="2019" name="Int. J. Syst. Evol. Microbiol.">
        <title>The Global Catalogue of Microorganisms (GCM) 10K type strain sequencing project: providing services to taxonomists for standard genome sequencing and annotation.</title>
        <authorList>
            <consortium name="The Broad Institute Genomics Platform"/>
            <consortium name="The Broad Institute Genome Sequencing Center for Infectious Disease"/>
            <person name="Wu L."/>
            <person name="Ma J."/>
        </authorList>
    </citation>
    <scope>NUCLEOTIDE SEQUENCE [LARGE SCALE GENOMIC DNA]</scope>
    <source>
        <strain evidence="12">KCTC 62195</strain>
    </source>
</reference>
<comment type="cofactor">
    <cofactor evidence="8">
        <name>Mg(2+)</name>
        <dbReference type="ChEBI" id="CHEBI:18420"/>
    </cofactor>
</comment>
<dbReference type="EC" id="3.1.4.-" evidence="8"/>
<dbReference type="CDD" id="cd04900">
    <property type="entry name" value="ACT_UUR-like_1"/>
    <property type="match status" value="1"/>
</dbReference>
<dbReference type="InterPro" id="IPR006674">
    <property type="entry name" value="HD_domain"/>
</dbReference>
<dbReference type="SUPFAM" id="SSF55021">
    <property type="entry name" value="ACT-like"/>
    <property type="match status" value="1"/>
</dbReference>
<organism evidence="11 12">
    <name type="scientific">Azotobacter bryophylli</name>
    <dbReference type="NCBI Taxonomy" id="1986537"/>
    <lineage>
        <taxon>Bacteria</taxon>
        <taxon>Pseudomonadati</taxon>
        <taxon>Pseudomonadota</taxon>
        <taxon>Gammaproteobacteria</taxon>
        <taxon>Pseudomonadales</taxon>
        <taxon>Pseudomonadaceae</taxon>
        <taxon>Azotobacter</taxon>
    </lineage>
</organism>
<evidence type="ECO:0000259" key="10">
    <source>
        <dbReference type="PROSITE" id="PS51831"/>
    </source>
</evidence>
<dbReference type="EMBL" id="JBHRSJ010000001">
    <property type="protein sequence ID" value="MFC2970858.1"/>
    <property type="molecule type" value="Genomic_DNA"/>
</dbReference>
<evidence type="ECO:0000256" key="1">
    <source>
        <dbReference type="ARBA" id="ARBA00022679"/>
    </source>
</evidence>
<dbReference type="Pfam" id="PF01966">
    <property type="entry name" value="HD"/>
    <property type="match status" value="1"/>
</dbReference>
<evidence type="ECO:0000256" key="8">
    <source>
        <dbReference type="HAMAP-Rule" id="MF_00277"/>
    </source>
</evidence>
<gene>
    <name evidence="8" type="primary">glnD</name>
    <name evidence="11" type="ORF">ACFOJE_01335</name>
</gene>
<evidence type="ECO:0000256" key="5">
    <source>
        <dbReference type="ARBA" id="ARBA00022842"/>
    </source>
</evidence>
<dbReference type="SUPFAM" id="SSF81301">
    <property type="entry name" value="Nucleotidyltransferase"/>
    <property type="match status" value="1"/>
</dbReference>
<feature type="domain" description="ACT" evidence="9">
    <location>
        <begin position="707"/>
        <end position="790"/>
    </location>
</feature>
<keyword evidence="4 8" id="KW-0378">Hydrolase</keyword>
<dbReference type="InterPro" id="IPR010043">
    <property type="entry name" value="UTase/UR"/>
</dbReference>
<dbReference type="EC" id="2.7.7.59" evidence="8"/>
<comment type="catalytic activity">
    <reaction evidence="7">
        <text>guanosine 3',5'-bis(diphosphate) + H2O = GDP + diphosphate + H(+)</text>
        <dbReference type="Rhea" id="RHEA:14253"/>
        <dbReference type="ChEBI" id="CHEBI:15377"/>
        <dbReference type="ChEBI" id="CHEBI:15378"/>
        <dbReference type="ChEBI" id="CHEBI:33019"/>
        <dbReference type="ChEBI" id="CHEBI:58189"/>
        <dbReference type="ChEBI" id="CHEBI:77828"/>
        <dbReference type="EC" id="3.1.7.2"/>
    </reaction>
</comment>
<dbReference type="InterPro" id="IPR013546">
    <property type="entry name" value="PII_UdlTrfase/GS_AdlTrfase"/>
</dbReference>
<accession>A0ABV7AP57</accession>